<dbReference type="Proteomes" id="UP000249341">
    <property type="component" value="Unassembled WGS sequence"/>
</dbReference>
<dbReference type="AlphaFoldDB" id="A0A327ZP82"/>
<dbReference type="InterPro" id="IPR023753">
    <property type="entry name" value="FAD/NAD-binding_dom"/>
</dbReference>
<evidence type="ECO:0000256" key="1">
    <source>
        <dbReference type="ARBA" id="ARBA00001974"/>
    </source>
</evidence>
<dbReference type="PANTHER" id="PTHR42913">
    <property type="entry name" value="APOPTOSIS-INDUCING FACTOR 1"/>
    <property type="match status" value="1"/>
</dbReference>
<accession>A0A327ZP82</accession>
<dbReference type="PRINTS" id="PR00368">
    <property type="entry name" value="FADPNR"/>
</dbReference>
<keyword evidence="4" id="KW-0274">FAD</keyword>
<reference evidence="7 8" key="1">
    <citation type="submission" date="2018-06" db="EMBL/GenBank/DDBJ databases">
        <title>Genomic Encyclopedia of Type Strains, Phase III (KMG-III): the genomes of soil and plant-associated and newly described type strains.</title>
        <authorList>
            <person name="Whitman W."/>
        </authorList>
    </citation>
    <scope>NUCLEOTIDE SEQUENCE [LARGE SCALE GENOMIC DNA]</scope>
    <source>
        <strain evidence="7 8">CGMCC 4.7090</strain>
    </source>
</reference>
<evidence type="ECO:0000259" key="6">
    <source>
        <dbReference type="Pfam" id="PF07992"/>
    </source>
</evidence>
<name>A0A327ZP82_9ACTN</name>
<dbReference type="GO" id="GO:0003955">
    <property type="term" value="F:NAD(P)H dehydrogenase (quinone) activity"/>
    <property type="evidence" value="ECO:0007669"/>
    <property type="project" value="TreeGrafter"/>
</dbReference>
<comment type="cofactor">
    <cofactor evidence="1">
        <name>FAD</name>
        <dbReference type="ChEBI" id="CHEBI:57692"/>
    </cofactor>
</comment>
<keyword evidence="3" id="KW-0285">Flavoprotein</keyword>
<dbReference type="InterPro" id="IPR051169">
    <property type="entry name" value="NADH-Q_oxidoreductase"/>
</dbReference>
<keyword evidence="8" id="KW-1185">Reference proteome</keyword>
<evidence type="ECO:0000313" key="8">
    <source>
        <dbReference type="Proteomes" id="UP000249341"/>
    </source>
</evidence>
<feature type="domain" description="FAD/NAD(P)-binding" evidence="6">
    <location>
        <begin position="3"/>
        <end position="285"/>
    </location>
</feature>
<keyword evidence="5" id="KW-0560">Oxidoreductase</keyword>
<dbReference type="PRINTS" id="PR00411">
    <property type="entry name" value="PNDRDTASEI"/>
</dbReference>
<dbReference type="InterPro" id="IPR036188">
    <property type="entry name" value="FAD/NAD-bd_sf"/>
</dbReference>
<comment type="caution">
    <text evidence="7">The sequence shown here is derived from an EMBL/GenBank/DDBJ whole genome shotgun (WGS) entry which is preliminary data.</text>
</comment>
<dbReference type="PANTHER" id="PTHR42913:SF3">
    <property type="entry name" value="64 KDA MITOCHONDRIAL NADH DEHYDROGENASE (EUROFUNG)"/>
    <property type="match status" value="1"/>
</dbReference>
<evidence type="ECO:0000256" key="3">
    <source>
        <dbReference type="ARBA" id="ARBA00022630"/>
    </source>
</evidence>
<organism evidence="7 8">
    <name type="scientific">Actinoplanes lutulentus</name>
    <dbReference type="NCBI Taxonomy" id="1287878"/>
    <lineage>
        <taxon>Bacteria</taxon>
        <taxon>Bacillati</taxon>
        <taxon>Actinomycetota</taxon>
        <taxon>Actinomycetes</taxon>
        <taxon>Micromonosporales</taxon>
        <taxon>Micromonosporaceae</taxon>
        <taxon>Actinoplanes</taxon>
    </lineage>
</organism>
<evidence type="ECO:0000256" key="4">
    <source>
        <dbReference type="ARBA" id="ARBA00022827"/>
    </source>
</evidence>
<dbReference type="GO" id="GO:0019646">
    <property type="term" value="P:aerobic electron transport chain"/>
    <property type="evidence" value="ECO:0007669"/>
    <property type="project" value="TreeGrafter"/>
</dbReference>
<gene>
    <name evidence="7" type="ORF">B0I29_102193</name>
</gene>
<dbReference type="EMBL" id="QLMJ01000002">
    <property type="protein sequence ID" value="RAK42368.1"/>
    <property type="molecule type" value="Genomic_DNA"/>
</dbReference>
<comment type="similarity">
    <text evidence="2">Belongs to the NADH dehydrogenase family.</text>
</comment>
<proteinExistence type="inferred from homology"/>
<dbReference type="Gene3D" id="3.50.50.100">
    <property type="match status" value="1"/>
</dbReference>
<dbReference type="SUPFAM" id="SSF51905">
    <property type="entry name" value="FAD/NAD(P)-binding domain"/>
    <property type="match status" value="1"/>
</dbReference>
<dbReference type="RefSeq" id="WP_111647536.1">
    <property type="nucleotide sequence ID" value="NZ_JACHWI010000003.1"/>
</dbReference>
<dbReference type="Pfam" id="PF07992">
    <property type="entry name" value="Pyr_redox_2"/>
    <property type="match status" value="1"/>
</dbReference>
<evidence type="ECO:0000256" key="5">
    <source>
        <dbReference type="ARBA" id="ARBA00023002"/>
    </source>
</evidence>
<dbReference type="OrthoDB" id="9784880at2"/>
<evidence type="ECO:0000313" key="7">
    <source>
        <dbReference type="EMBL" id="RAK42368.1"/>
    </source>
</evidence>
<evidence type="ECO:0000256" key="2">
    <source>
        <dbReference type="ARBA" id="ARBA00005272"/>
    </source>
</evidence>
<sequence length="378" mass="40207">MHEIVVLGGGYTGLITAASLAGWTRRRDVHITVVNAGDRFTERLRLHQTATGQQLSDLRIPDALANTNATLTTGWVTAINPTAKTVRIDDSTELGYDTLVYALGGAADTAGVPGAELHAYTMDGWTDAQALARRLAQAGTKAVAICGSGLTGIETAAEIAEQHPDLDVTLIGRTRPGSDMTPRAARHLTAALDRLGVRVITAEIGEVLPDAVETIDGLRIATDVAVWTAGVRVSPLPAAAGISTDERGRIRTDGTLRSTSHPDVYAVGDAAAVPVSFGVLHGTCQSGMPTGVHAAWNIVRELDGRAPARFRFGYLHLPVSLGRGDAVVQFTRGDGSPHRWHLTGRAAVWYKETVSASPWPSAARMVRMPWAGRLAWRR</sequence>
<protein>
    <submittedName>
        <fullName evidence="7">NADH dehydrogenase FAD-containing subunit</fullName>
    </submittedName>
</protein>